<reference evidence="2 3" key="1">
    <citation type="submission" date="2022-02" db="EMBL/GenBank/DDBJ databases">
        <title>Uncovering new skin microbiome diversity through culturing and metagenomics.</title>
        <authorList>
            <person name="Conlan S."/>
            <person name="Deming C."/>
            <person name="Nisc Comparative Sequencing Program N."/>
            <person name="Segre J.A."/>
        </authorList>
    </citation>
    <scope>NUCLEOTIDE SEQUENCE [LARGE SCALE GENOMIC DNA]</scope>
    <source>
        <strain evidence="2 3">ACRQV</strain>
    </source>
</reference>
<feature type="transmembrane region" description="Helical" evidence="1">
    <location>
        <begin position="63"/>
        <end position="89"/>
    </location>
</feature>
<evidence type="ECO:0000313" key="2">
    <source>
        <dbReference type="EMBL" id="MCG7275406.1"/>
    </source>
</evidence>
<protein>
    <submittedName>
        <fullName evidence="2">Uncharacterized protein</fullName>
    </submittedName>
</protein>
<keyword evidence="3" id="KW-1185">Reference proteome</keyword>
<proteinExistence type="predicted"/>
<dbReference type="EMBL" id="JAKRDF010000002">
    <property type="protein sequence ID" value="MCG7275406.1"/>
    <property type="molecule type" value="Genomic_DNA"/>
</dbReference>
<accession>A0ABS9PRS1</accession>
<dbReference type="Proteomes" id="UP001521911">
    <property type="component" value="Unassembled WGS sequence"/>
</dbReference>
<feature type="transmembrane region" description="Helical" evidence="1">
    <location>
        <begin position="101"/>
        <end position="123"/>
    </location>
</feature>
<organism evidence="2 3">
    <name type="scientific">Corynebacterium singulare</name>
    <dbReference type="NCBI Taxonomy" id="161899"/>
    <lineage>
        <taxon>Bacteria</taxon>
        <taxon>Bacillati</taxon>
        <taxon>Actinomycetota</taxon>
        <taxon>Actinomycetes</taxon>
        <taxon>Mycobacteriales</taxon>
        <taxon>Corynebacteriaceae</taxon>
        <taxon>Corynebacterium</taxon>
    </lineage>
</organism>
<keyword evidence="1" id="KW-1133">Transmembrane helix</keyword>
<keyword evidence="1" id="KW-0472">Membrane</keyword>
<evidence type="ECO:0000256" key="1">
    <source>
        <dbReference type="SAM" id="Phobius"/>
    </source>
</evidence>
<comment type="caution">
    <text evidence="2">The sequence shown here is derived from an EMBL/GenBank/DDBJ whole genome shotgun (WGS) entry which is preliminary data.</text>
</comment>
<keyword evidence="1" id="KW-0812">Transmembrane</keyword>
<evidence type="ECO:0000313" key="3">
    <source>
        <dbReference type="Proteomes" id="UP001521911"/>
    </source>
</evidence>
<gene>
    <name evidence="2" type="ORF">MHK08_02780</name>
</gene>
<sequence>MTHSPIRLPRTKLKISDKARAYLAPEESQTHDSQPNREIDRSGIREVIDSTGLPPSRAKASDVLAGLFIGFFGVTAAFLALIFGFVIFISAGSDEGDSSGIVHGFLICGALAVVFVGLAILVVRSEKRSSKRTSIAWKNGWIEYRPALIGELVLHRRRRNDDSTDHYYKAPLLILQPDGSMPKAWCAEFVSANPNWLKMRGFTVADGPLVATVDFNHNNGWHVVAYRADDPNPTPALQHGLSKEQMEAVLTFAENSWVK</sequence>
<dbReference type="RefSeq" id="WP_239179071.1">
    <property type="nucleotide sequence ID" value="NZ_JAKRDF010000002.1"/>
</dbReference>
<name>A0ABS9PRS1_9CORY</name>